<dbReference type="InterPro" id="IPR057023">
    <property type="entry name" value="PTP-SAK"/>
</dbReference>
<dbReference type="SMART" id="SM00404">
    <property type="entry name" value="PTPc_motif"/>
    <property type="match status" value="1"/>
</dbReference>
<feature type="region of interest" description="Disordered" evidence="2">
    <location>
        <begin position="103"/>
        <end position="125"/>
    </location>
</feature>
<dbReference type="InterPro" id="IPR000387">
    <property type="entry name" value="Tyr_Pase_dom"/>
</dbReference>
<evidence type="ECO:0000259" key="3">
    <source>
        <dbReference type="PROSITE" id="PS50056"/>
    </source>
</evidence>
<dbReference type="PANTHER" id="PTHR23339">
    <property type="entry name" value="TYROSINE SPECIFIC PROTEIN PHOSPHATASE AND DUAL SPECIFICITY PROTEIN PHOSPHATASE"/>
    <property type="match status" value="1"/>
</dbReference>
<name>A0AAW0GTM3_9APHY</name>
<dbReference type="InterPro" id="IPR003595">
    <property type="entry name" value="Tyr_Pase_cat"/>
</dbReference>
<reference evidence="4 5" key="1">
    <citation type="submission" date="2022-09" db="EMBL/GenBank/DDBJ databases">
        <authorList>
            <person name="Palmer J.M."/>
        </authorList>
    </citation>
    <scope>NUCLEOTIDE SEQUENCE [LARGE SCALE GENOMIC DNA]</scope>
    <source>
        <strain evidence="4 5">DSM 7382</strain>
    </source>
</reference>
<sequence length="553" mass="62173">MSTTYIQVTVDQRLEKPTIHSGRSSVNSNKVQWEELLAAQLSPLASLHHRSYYSRLRFGPEGCSMTYVPLSIHMPERVKELQAIQTEQATQQAWWRSKCSSISLDGSRSRPSSSRSNPLLSHTSSHDNLQEELLDAMQSPLALDPTAPSTIPPHTPVPAHAWKTSDSHPINISMLIPPELLQIISTHLTPKEGFRPTMFDVPPSHRLYHLLDRYREGFNSSNTPQTAANVRAITLATTNQRNSSTRSDIVSVLWKQTFSKRKSKAEFSSKVTYTTDPTITDKRSSFDIKPIRRRLSPSKRDTSAPVKTPKPITIGNLFMSSCPGKKVRLDGPVNGRSAVRRDLAQDLMRMWQAGVRCIVCCLDDEELEYLGAPWPEYCRIADEIGIDLIFPGFVHRLPIPEGLAPLDPSILDNHLTRLINTYTLNGHHTLVHCRGGVGRAGLVACSWMLKLGLCGWVNNEPTLNCEIEGSGLRRDTLLLVERALWIVRKRRSPKAIETYEQVKFLVDYVDFLRQDQDMGSEGSAEVAEFSSKVIDSVLDFEEPAWKVGDVKFE</sequence>
<feature type="compositionally biased region" description="Low complexity" evidence="2">
    <location>
        <begin position="103"/>
        <end position="123"/>
    </location>
</feature>
<organism evidence="4 5">
    <name type="scientific">Cerrena zonata</name>
    <dbReference type="NCBI Taxonomy" id="2478898"/>
    <lineage>
        <taxon>Eukaryota</taxon>
        <taxon>Fungi</taxon>
        <taxon>Dikarya</taxon>
        <taxon>Basidiomycota</taxon>
        <taxon>Agaricomycotina</taxon>
        <taxon>Agaricomycetes</taxon>
        <taxon>Polyporales</taxon>
        <taxon>Cerrenaceae</taxon>
        <taxon>Cerrena</taxon>
    </lineage>
</organism>
<dbReference type="SUPFAM" id="SSF52799">
    <property type="entry name" value="(Phosphotyrosine protein) phosphatases II"/>
    <property type="match status" value="1"/>
</dbReference>
<keyword evidence="1" id="KW-0378">Hydrolase</keyword>
<evidence type="ECO:0000313" key="4">
    <source>
        <dbReference type="EMBL" id="KAK7692821.1"/>
    </source>
</evidence>
<dbReference type="GO" id="GO:0016791">
    <property type="term" value="F:phosphatase activity"/>
    <property type="evidence" value="ECO:0007669"/>
    <property type="project" value="UniProtKB-ARBA"/>
</dbReference>
<dbReference type="AlphaFoldDB" id="A0AAW0GTM3"/>
<dbReference type="Gene3D" id="3.90.190.10">
    <property type="entry name" value="Protein tyrosine phosphatase superfamily"/>
    <property type="match status" value="1"/>
</dbReference>
<keyword evidence="5" id="KW-1185">Reference proteome</keyword>
<protein>
    <recommendedName>
        <fullName evidence="3">Tyrosine specific protein phosphatases domain-containing protein</fullName>
    </recommendedName>
</protein>
<evidence type="ECO:0000256" key="2">
    <source>
        <dbReference type="SAM" id="MobiDB-lite"/>
    </source>
</evidence>
<dbReference type="Pfam" id="PF22784">
    <property type="entry name" value="PTP-SAK"/>
    <property type="match status" value="1"/>
</dbReference>
<dbReference type="GO" id="GO:0140096">
    <property type="term" value="F:catalytic activity, acting on a protein"/>
    <property type="evidence" value="ECO:0007669"/>
    <property type="project" value="UniProtKB-ARBA"/>
</dbReference>
<accession>A0AAW0GTM3</accession>
<comment type="caution">
    <text evidence="4">The sequence shown here is derived from an EMBL/GenBank/DDBJ whole genome shotgun (WGS) entry which is preliminary data.</text>
</comment>
<dbReference type="InterPro" id="IPR050561">
    <property type="entry name" value="PTP"/>
</dbReference>
<evidence type="ECO:0000256" key="1">
    <source>
        <dbReference type="ARBA" id="ARBA00022801"/>
    </source>
</evidence>
<feature type="domain" description="Tyrosine specific protein phosphatases" evidence="3">
    <location>
        <begin position="413"/>
        <end position="491"/>
    </location>
</feature>
<dbReference type="PROSITE" id="PS50056">
    <property type="entry name" value="TYR_PHOSPHATASE_2"/>
    <property type="match status" value="1"/>
</dbReference>
<dbReference type="InterPro" id="IPR029021">
    <property type="entry name" value="Prot-tyrosine_phosphatase-like"/>
</dbReference>
<dbReference type="Proteomes" id="UP001385951">
    <property type="component" value="Unassembled WGS sequence"/>
</dbReference>
<gene>
    <name evidence="4" type="ORF">QCA50_004456</name>
</gene>
<proteinExistence type="predicted"/>
<evidence type="ECO:0000313" key="5">
    <source>
        <dbReference type="Proteomes" id="UP001385951"/>
    </source>
</evidence>
<dbReference type="EMBL" id="JASBNA010000004">
    <property type="protein sequence ID" value="KAK7692821.1"/>
    <property type="molecule type" value="Genomic_DNA"/>
</dbReference>